<dbReference type="AlphaFoldDB" id="A0A1F6AGG0"/>
<dbReference type="STRING" id="1798392.A3A79_01380"/>
<sequence>MRVFLLIILLISAAVVFIKKPPSNTQTPVSSFIAEATVPKETEVKNLDGSKKLVLTEEGSVFISDDKSRRLLYSGTNLSLPQNAWAPDDNYVFIKQDATFLVFKTSGEPFAGGEQFLDVVSLFVQKQPERIFKDATGWDGVGLMHVVSDNLPAGRQDTSFWFDVASKGFLQLY</sequence>
<protein>
    <recommendedName>
        <fullName evidence="3">Dipeptidylpeptidase IV N-terminal domain-containing protein</fullName>
    </recommendedName>
</protein>
<reference evidence="1 2" key="1">
    <citation type="journal article" date="2016" name="Nat. Commun.">
        <title>Thousands of microbial genomes shed light on interconnected biogeochemical processes in an aquifer system.</title>
        <authorList>
            <person name="Anantharaman K."/>
            <person name="Brown C.T."/>
            <person name="Hug L.A."/>
            <person name="Sharon I."/>
            <person name="Castelle C.J."/>
            <person name="Probst A.J."/>
            <person name="Thomas B.C."/>
            <person name="Singh A."/>
            <person name="Wilkins M.J."/>
            <person name="Karaoz U."/>
            <person name="Brodie E.L."/>
            <person name="Williams K.H."/>
            <person name="Hubbard S.S."/>
            <person name="Banfield J.F."/>
        </authorList>
    </citation>
    <scope>NUCLEOTIDE SEQUENCE [LARGE SCALE GENOMIC DNA]</scope>
</reference>
<evidence type="ECO:0000313" key="1">
    <source>
        <dbReference type="EMBL" id="OGG23838.1"/>
    </source>
</evidence>
<evidence type="ECO:0000313" key="2">
    <source>
        <dbReference type="Proteomes" id="UP000178759"/>
    </source>
</evidence>
<name>A0A1F6AGG0_9BACT</name>
<organism evidence="1 2">
    <name type="scientific">Candidatus Gottesmanbacteria bacterium RIFCSPLOWO2_01_FULL_43_11b</name>
    <dbReference type="NCBI Taxonomy" id="1798392"/>
    <lineage>
        <taxon>Bacteria</taxon>
        <taxon>Candidatus Gottesmaniibacteriota</taxon>
    </lineage>
</organism>
<proteinExistence type="predicted"/>
<comment type="caution">
    <text evidence="1">The sequence shown here is derived from an EMBL/GenBank/DDBJ whole genome shotgun (WGS) entry which is preliminary data.</text>
</comment>
<evidence type="ECO:0008006" key="3">
    <source>
        <dbReference type="Google" id="ProtNLM"/>
    </source>
</evidence>
<accession>A0A1F6AGG0</accession>
<dbReference type="EMBL" id="MFJV01000001">
    <property type="protein sequence ID" value="OGG23838.1"/>
    <property type="molecule type" value="Genomic_DNA"/>
</dbReference>
<gene>
    <name evidence="1" type="ORF">A3A79_01380</name>
</gene>
<dbReference type="Proteomes" id="UP000178759">
    <property type="component" value="Unassembled WGS sequence"/>
</dbReference>